<evidence type="ECO:0000313" key="2">
    <source>
        <dbReference type="Proteomes" id="UP000001441"/>
    </source>
</evidence>
<dbReference type="RefSeq" id="WP_012970306.1">
    <property type="nucleotide sequence ID" value="NC_013851.1"/>
</dbReference>
<dbReference type="STRING" id="572477.Alvin_1091"/>
<proteinExistence type="predicted"/>
<evidence type="ECO:0000313" key="1">
    <source>
        <dbReference type="EMBL" id="ADC62030.1"/>
    </source>
</evidence>
<name>D3RRX6_ALLVD</name>
<dbReference type="HOGENOM" id="CLU_3057825_0_0_6"/>
<protein>
    <submittedName>
        <fullName evidence="1">Uncharacterized protein</fullName>
    </submittedName>
</protein>
<keyword evidence="2" id="KW-1185">Reference proteome</keyword>
<dbReference type="EMBL" id="CP001896">
    <property type="protein sequence ID" value="ADC62030.1"/>
    <property type="molecule type" value="Genomic_DNA"/>
</dbReference>
<dbReference type="KEGG" id="alv:Alvin_1091"/>
<dbReference type="AlphaFoldDB" id="D3RRX6"/>
<organism evidence="1 2">
    <name type="scientific">Allochromatium vinosum (strain ATCC 17899 / DSM 180 / NBRC 103801 / NCIMB 10441 / D)</name>
    <name type="common">Chromatium vinosum</name>
    <dbReference type="NCBI Taxonomy" id="572477"/>
    <lineage>
        <taxon>Bacteria</taxon>
        <taxon>Pseudomonadati</taxon>
        <taxon>Pseudomonadota</taxon>
        <taxon>Gammaproteobacteria</taxon>
        <taxon>Chromatiales</taxon>
        <taxon>Chromatiaceae</taxon>
        <taxon>Allochromatium</taxon>
    </lineage>
</organism>
<gene>
    <name evidence="1" type="ordered locus">Alvin_1091</name>
</gene>
<sequence length="53" mass="6117">MTAERHRLVEQIRMAVRATTRELGFDRLDPQVEPALRTVPRERFVPDTGAMVP</sequence>
<dbReference type="Proteomes" id="UP000001441">
    <property type="component" value="Chromosome"/>
</dbReference>
<accession>D3RRX6</accession>
<reference evidence="1 2" key="1">
    <citation type="journal article" date="2011" name="Stand. Genomic Sci.">
        <title>Complete genome sequence of Allochromatium vinosum DSM 180(T).</title>
        <authorList>
            <person name="Weissgerber T."/>
            <person name="Zigann R."/>
            <person name="Bruce D."/>
            <person name="Chang Y.J."/>
            <person name="Detter J.C."/>
            <person name="Han C."/>
            <person name="Hauser L."/>
            <person name="Jeffries C.D."/>
            <person name="Land M."/>
            <person name="Munk A.C."/>
            <person name="Tapia R."/>
            <person name="Dahl C."/>
        </authorList>
    </citation>
    <scope>NUCLEOTIDE SEQUENCE [LARGE SCALE GENOMIC DNA]</scope>
    <source>
        <strain evidence="2">ATCC 17899 / DSM 180 / NBRC 103801 / NCIMB 10441 / D</strain>
    </source>
</reference>